<evidence type="ECO:0000313" key="2">
    <source>
        <dbReference type="EMBL" id="GAA3525510.1"/>
    </source>
</evidence>
<dbReference type="InterPro" id="IPR001387">
    <property type="entry name" value="Cro/C1-type_HTH"/>
</dbReference>
<protein>
    <recommendedName>
        <fullName evidence="1">HTH cro/C1-type domain-containing protein</fullName>
    </recommendedName>
</protein>
<comment type="caution">
    <text evidence="2">The sequence shown here is derived from an EMBL/GenBank/DDBJ whole genome shotgun (WGS) entry which is preliminary data.</text>
</comment>
<gene>
    <name evidence="2" type="ORF">GCM10022419_000230</name>
</gene>
<dbReference type="SUPFAM" id="SSF47413">
    <property type="entry name" value="lambda repressor-like DNA-binding domains"/>
    <property type="match status" value="1"/>
</dbReference>
<dbReference type="Gene3D" id="2.30.110.10">
    <property type="entry name" value="Electron Transport, Fmn-binding Protein, Chain A"/>
    <property type="match status" value="1"/>
</dbReference>
<evidence type="ECO:0000313" key="3">
    <source>
        <dbReference type="Proteomes" id="UP001500630"/>
    </source>
</evidence>
<dbReference type="CDD" id="cd00093">
    <property type="entry name" value="HTH_XRE"/>
    <property type="match status" value="1"/>
</dbReference>
<name>A0ABP6UYS4_9ACTN</name>
<dbReference type="SMART" id="SM00530">
    <property type="entry name" value="HTH_XRE"/>
    <property type="match status" value="1"/>
</dbReference>
<dbReference type="EMBL" id="BAABDQ010000001">
    <property type="protein sequence ID" value="GAA3525510.1"/>
    <property type="molecule type" value="Genomic_DNA"/>
</dbReference>
<dbReference type="SUPFAM" id="SSF50475">
    <property type="entry name" value="FMN-binding split barrel"/>
    <property type="match status" value="1"/>
</dbReference>
<dbReference type="PROSITE" id="PS50943">
    <property type="entry name" value="HTH_CROC1"/>
    <property type="match status" value="1"/>
</dbReference>
<reference evidence="3" key="1">
    <citation type="journal article" date="2019" name="Int. J. Syst. Evol. Microbiol.">
        <title>The Global Catalogue of Microorganisms (GCM) 10K type strain sequencing project: providing services to taxonomists for standard genome sequencing and annotation.</title>
        <authorList>
            <consortium name="The Broad Institute Genomics Platform"/>
            <consortium name="The Broad Institute Genome Sequencing Center for Infectious Disease"/>
            <person name="Wu L."/>
            <person name="Ma J."/>
        </authorList>
    </citation>
    <scope>NUCLEOTIDE SEQUENCE [LARGE SCALE GENOMIC DNA]</scope>
    <source>
        <strain evidence="3">JCM 17326</strain>
    </source>
</reference>
<evidence type="ECO:0000259" key="1">
    <source>
        <dbReference type="PROSITE" id="PS50943"/>
    </source>
</evidence>
<dbReference type="Gene3D" id="1.10.260.40">
    <property type="entry name" value="lambda repressor-like DNA-binding domains"/>
    <property type="match status" value="1"/>
</dbReference>
<dbReference type="Pfam" id="PF01381">
    <property type="entry name" value="HTH_3"/>
    <property type="match status" value="1"/>
</dbReference>
<keyword evidence="3" id="KW-1185">Reference proteome</keyword>
<dbReference type="RefSeq" id="WP_345557300.1">
    <property type="nucleotide sequence ID" value="NZ_BAABDQ010000001.1"/>
</dbReference>
<proteinExistence type="predicted"/>
<dbReference type="InterPro" id="IPR012349">
    <property type="entry name" value="Split_barrel_FMN-bd"/>
</dbReference>
<accession>A0ABP6UYS4</accession>
<dbReference type="Pfam" id="PF12900">
    <property type="entry name" value="Pyridox_ox_2"/>
    <property type="match status" value="1"/>
</dbReference>
<dbReference type="Proteomes" id="UP001500630">
    <property type="component" value="Unassembled WGS sequence"/>
</dbReference>
<dbReference type="InterPro" id="IPR024747">
    <property type="entry name" value="Pyridox_Oxase-rel"/>
</dbReference>
<sequence>MSTRASTPGDLGQRVTYHRERLSLTREDLAERAGMAPGYVEYVEDNPANVTQGTLVRLAGALETSTDDLLGGGTNRPPGHPGAATKPILNELAPEECLRLIAPGGIGRVAFSGPPGPTVLPVNYQMHDGAVVFRTQAGGPMDQNLRTGLEGVEIKIGFEVDRIDEAKREGWSVLIQGPAHHITPDETPALSGSHVDSWAGGERELSIRIIPHQITGRRIRGF</sequence>
<organism evidence="2 3">
    <name type="scientific">Nonomuraea rosea</name>
    <dbReference type="NCBI Taxonomy" id="638574"/>
    <lineage>
        <taxon>Bacteria</taxon>
        <taxon>Bacillati</taxon>
        <taxon>Actinomycetota</taxon>
        <taxon>Actinomycetes</taxon>
        <taxon>Streptosporangiales</taxon>
        <taxon>Streptosporangiaceae</taxon>
        <taxon>Nonomuraea</taxon>
    </lineage>
</organism>
<dbReference type="InterPro" id="IPR010982">
    <property type="entry name" value="Lambda_DNA-bd_dom_sf"/>
</dbReference>
<feature type="domain" description="HTH cro/C1-type" evidence="1">
    <location>
        <begin position="19"/>
        <end position="69"/>
    </location>
</feature>